<dbReference type="Gene3D" id="1.10.357.10">
    <property type="entry name" value="Tetracycline Repressor, domain 2"/>
    <property type="match status" value="1"/>
</dbReference>
<evidence type="ECO:0000259" key="5">
    <source>
        <dbReference type="PROSITE" id="PS50977"/>
    </source>
</evidence>
<evidence type="ECO:0000256" key="1">
    <source>
        <dbReference type="ARBA" id="ARBA00023015"/>
    </source>
</evidence>
<gene>
    <name evidence="6" type="ORF">OG549_36420</name>
</gene>
<dbReference type="AlphaFoldDB" id="A0AAU2VFH0"/>
<reference evidence="6" key="1">
    <citation type="submission" date="2022-10" db="EMBL/GenBank/DDBJ databases">
        <title>The complete genomes of actinobacterial strains from the NBC collection.</title>
        <authorList>
            <person name="Joergensen T.S."/>
            <person name="Alvarez Arevalo M."/>
            <person name="Sterndorff E.B."/>
            <person name="Faurdal D."/>
            <person name="Vuksanovic O."/>
            <person name="Mourched A.-S."/>
            <person name="Charusanti P."/>
            <person name="Shaw S."/>
            <person name="Blin K."/>
            <person name="Weber T."/>
        </authorList>
    </citation>
    <scope>NUCLEOTIDE SEQUENCE</scope>
    <source>
        <strain evidence="6">NBC_00003</strain>
    </source>
</reference>
<feature type="DNA-binding region" description="H-T-H motif" evidence="4">
    <location>
        <begin position="34"/>
        <end position="53"/>
    </location>
</feature>
<keyword evidence="1" id="KW-0805">Transcription regulation</keyword>
<dbReference type="InterPro" id="IPR001647">
    <property type="entry name" value="HTH_TetR"/>
</dbReference>
<proteinExistence type="predicted"/>
<protein>
    <submittedName>
        <fullName evidence="6">TetR/AcrR family transcriptional regulator</fullName>
    </submittedName>
</protein>
<evidence type="ECO:0000256" key="4">
    <source>
        <dbReference type="PROSITE-ProRule" id="PRU00335"/>
    </source>
</evidence>
<evidence type="ECO:0000313" key="6">
    <source>
        <dbReference type="EMBL" id="WTW65686.1"/>
    </source>
</evidence>
<dbReference type="InterPro" id="IPR011075">
    <property type="entry name" value="TetR_C"/>
</dbReference>
<sequence length="193" mass="21091">MGRTDGVMDDDEARVRLLDAADALFYTYGVQAVGMDRIRAESQVPLKRLYRVFPAKEALVAAYLDRHDQRWTAGLRRHVAGARGEPREQVLAVFDWLAEWFSEPAFRGCAFLNALGELGDTPAAVNDVARRHKAELQRILNELAAAAEVSDALGAQLMILVEGATAVAALDPGPAPARRARAMAETLLEHSGR</sequence>
<keyword evidence="2 4" id="KW-0238">DNA-binding</keyword>
<dbReference type="SUPFAM" id="SSF48498">
    <property type="entry name" value="Tetracyclin repressor-like, C-terminal domain"/>
    <property type="match status" value="1"/>
</dbReference>
<keyword evidence="3" id="KW-0804">Transcription</keyword>
<evidence type="ECO:0000256" key="3">
    <source>
        <dbReference type="ARBA" id="ARBA00023163"/>
    </source>
</evidence>
<dbReference type="InterPro" id="IPR036271">
    <property type="entry name" value="Tet_transcr_reg_TetR-rel_C_sf"/>
</dbReference>
<dbReference type="SUPFAM" id="SSF46689">
    <property type="entry name" value="Homeodomain-like"/>
    <property type="match status" value="1"/>
</dbReference>
<name>A0AAU2VFH0_9ACTN</name>
<dbReference type="InterPro" id="IPR009057">
    <property type="entry name" value="Homeodomain-like_sf"/>
</dbReference>
<organism evidence="6">
    <name type="scientific">Streptomyces sp. NBC_00003</name>
    <dbReference type="NCBI Taxonomy" id="2903608"/>
    <lineage>
        <taxon>Bacteria</taxon>
        <taxon>Bacillati</taxon>
        <taxon>Actinomycetota</taxon>
        <taxon>Actinomycetes</taxon>
        <taxon>Kitasatosporales</taxon>
        <taxon>Streptomycetaceae</taxon>
        <taxon>Streptomyces</taxon>
    </lineage>
</organism>
<dbReference type="PROSITE" id="PS50977">
    <property type="entry name" value="HTH_TETR_2"/>
    <property type="match status" value="1"/>
</dbReference>
<dbReference type="GO" id="GO:0003677">
    <property type="term" value="F:DNA binding"/>
    <property type="evidence" value="ECO:0007669"/>
    <property type="project" value="UniProtKB-UniRule"/>
</dbReference>
<dbReference type="PANTHER" id="PTHR47506">
    <property type="entry name" value="TRANSCRIPTIONAL REGULATORY PROTEIN"/>
    <property type="match status" value="1"/>
</dbReference>
<dbReference type="EMBL" id="CP108318">
    <property type="protein sequence ID" value="WTW65686.1"/>
    <property type="molecule type" value="Genomic_DNA"/>
</dbReference>
<accession>A0AAU2VFH0</accession>
<feature type="domain" description="HTH tetR-type" evidence="5">
    <location>
        <begin position="11"/>
        <end position="71"/>
    </location>
</feature>
<dbReference type="Pfam" id="PF00440">
    <property type="entry name" value="TetR_N"/>
    <property type="match status" value="1"/>
</dbReference>
<evidence type="ECO:0000256" key="2">
    <source>
        <dbReference type="ARBA" id="ARBA00023125"/>
    </source>
</evidence>
<dbReference type="Pfam" id="PF16925">
    <property type="entry name" value="TetR_C_13"/>
    <property type="match status" value="1"/>
</dbReference>
<dbReference type="PANTHER" id="PTHR47506:SF3">
    <property type="entry name" value="HTH-TYPE TRANSCRIPTIONAL REGULATOR LMRA"/>
    <property type="match status" value="1"/>
</dbReference>